<gene>
    <name evidence="1" type="ORF">GGR90_001273</name>
</gene>
<comment type="caution">
    <text evidence="1">The sequence shown here is derived from an EMBL/GenBank/DDBJ whole genome shotgun (WGS) entry which is preliminary data.</text>
</comment>
<proteinExistence type="predicted"/>
<dbReference type="AlphaFoldDB" id="A0A7X5XRV8"/>
<sequence length="34" mass="3677">MARLGDANGGYGVVSCPSIFVMLNLFQHPWPGLE</sequence>
<organism evidence="1 2">
    <name type="scientific">Sphingopyxis italica</name>
    <dbReference type="NCBI Taxonomy" id="1129133"/>
    <lineage>
        <taxon>Bacteria</taxon>
        <taxon>Pseudomonadati</taxon>
        <taxon>Pseudomonadota</taxon>
        <taxon>Alphaproteobacteria</taxon>
        <taxon>Sphingomonadales</taxon>
        <taxon>Sphingomonadaceae</taxon>
        <taxon>Sphingopyxis</taxon>
    </lineage>
</organism>
<protein>
    <submittedName>
        <fullName evidence="1">Uncharacterized protein</fullName>
    </submittedName>
</protein>
<accession>A0A7X5XRV8</accession>
<evidence type="ECO:0000313" key="1">
    <source>
        <dbReference type="EMBL" id="NJB89121.1"/>
    </source>
</evidence>
<dbReference type="Proteomes" id="UP000535078">
    <property type="component" value="Unassembled WGS sequence"/>
</dbReference>
<name>A0A7X5XRV8_9SPHN</name>
<reference evidence="1 2" key="1">
    <citation type="submission" date="2020-03" db="EMBL/GenBank/DDBJ databases">
        <title>Genomic Encyclopedia of Type Strains, Phase IV (KMG-IV): sequencing the most valuable type-strain genomes for metagenomic binning, comparative biology and taxonomic classification.</title>
        <authorList>
            <person name="Goeker M."/>
        </authorList>
    </citation>
    <scope>NUCLEOTIDE SEQUENCE [LARGE SCALE GENOMIC DNA]</scope>
    <source>
        <strain evidence="1 2">DSM 25229</strain>
    </source>
</reference>
<keyword evidence="2" id="KW-1185">Reference proteome</keyword>
<dbReference type="EMBL" id="JAATIT010000001">
    <property type="protein sequence ID" value="NJB89121.1"/>
    <property type="molecule type" value="Genomic_DNA"/>
</dbReference>
<evidence type="ECO:0000313" key="2">
    <source>
        <dbReference type="Proteomes" id="UP000535078"/>
    </source>
</evidence>